<proteinExistence type="predicted"/>
<reference evidence="1 2" key="2">
    <citation type="journal article" date="2017" name="Front. Plant Sci.">
        <title>Gene Classification and Mining of Molecular Markers Useful in Red Clover (Trifolium pratense) Breeding.</title>
        <authorList>
            <person name="Istvanek J."/>
            <person name="Dluhosova J."/>
            <person name="Dluhos P."/>
            <person name="Patkova L."/>
            <person name="Nedelnik J."/>
            <person name="Repkova J."/>
        </authorList>
    </citation>
    <scope>NUCLEOTIDE SEQUENCE [LARGE SCALE GENOMIC DNA]</scope>
    <source>
        <strain evidence="2">cv. Tatra</strain>
        <tissue evidence="1">Young leaves</tissue>
    </source>
</reference>
<organism evidence="1 2">
    <name type="scientific">Trifolium pratense</name>
    <name type="common">Red clover</name>
    <dbReference type="NCBI Taxonomy" id="57577"/>
    <lineage>
        <taxon>Eukaryota</taxon>
        <taxon>Viridiplantae</taxon>
        <taxon>Streptophyta</taxon>
        <taxon>Embryophyta</taxon>
        <taxon>Tracheophyta</taxon>
        <taxon>Spermatophyta</taxon>
        <taxon>Magnoliopsida</taxon>
        <taxon>eudicotyledons</taxon>
        <taxon>Gunneridae</taxon>
        <taxon>Pentapetalae</taxon>
        <taxon>rosids</taxon>
        <taxon>fabids</taxon>
        <taxon>Fabales</taxon>
        <taxon>Fabaceae</taxon>
        <taxon>Papilionoideae</taxon>
        <taxon>50 kb inversion clade</taxon>
        <taxon>NPAAA clade</taxon>
        <taxon>Hologalegina</taxon>
        <taxon>IRL clade</taxon>
        <taxon>Trifolieae</taxon>
        <taxon>Trifolium</taxon>
    </lineage>
</organism>
<gene>
    <name evidence="1" type="ORF">L195_g031474</name>
</gene>
<comment type="caution">
    <text evidence="1">The sequence shown here is derived from an EMBL/GenBank/DDBJ whole genome shotgun (WGS) entry which is preliminary data.</text>
</comment>
<dbReference type="Proteomes" id="UP000236291">
    <property type="component" value="Unassembled WGS sequence"/>
</dbReference>
<sequence length="46" mass="5554">MRRRRRDAEKKKRANHMEGEKGCKCYCEIEHMTDVLHIVCHEVVEV</sequence>
<evidence type="ECO:0000313" key="2">
    <source>
        <dbReference type="Proteomes" id="UP000236291"/>
    </source>
</evidence>
<accession>A0A2K3LAI0</accession>
<dbReference type="EMBL" id="ASHM01029184">
    <property type="protein sequence ID" value="PNX75537.1"/>
    <property type="molecule type" value="Genomic_DNA"/>
</dbReference>
<evidence type="ECO:0000313" key="1">
    <source>
        <dbReference type="EMBL" id="PNX75537.1"/>
    </source>
</evidence>
<protein>
    <submittedName>
        <fullName evidence="1">Uncharacterized protein</fullName>
    </submittedName>
</protein>
<dbReference type="AlphaFoldDB" id="A0A2K3LAI0"/>
<name>A0A2K3LAI0_TRIPR</name>
<reference evidence="1 2" key="1">
    <citation type="journal article" date="2014" name="Am. J. Bot.">
        <title>Genome assembly and annotation for red clover (Trifolium pratense; Fabaceae).</title>
        <authorList>
            <person name="Istvanek J."/>
            <person name="Jaros M."/>
            <person name="Krenek A."/>
            <person name="Repkova J."/>
        </authorList>
    </citation>
    <scope>NUCLEOTIDE SEQUENCE [LARGE SCALE GENOMIC DNA]</scope>
    <source>
        <strain evidence="2">cv. Tatra</strain>
        <tissue evidence="1">Young leaves</tissue>
    </source>
</reference>